<proteinExistence type="predicted"/>
<reference evidence="1" key="1">
    <citation type="submission" date="2021-02" db="EMBL/GenBank/DDBJ databases">
        <authorList>
            <person name="Nowell W R."/>
        </authorList>
    </citation>
    <scope>NUCLEOTIDE SEQUENCE</scope>
</reference>
<organism evidence="1 2">
    <name type="scientific">Rotaria sordida</name>
    <dbReference type="NCBI Taxonomy" id="392033"/>
    <lineage>
        <taxon>Eukaryota</taxon>
        <taxon>Metazoa</taxon>
        <taxon>Spiralia</taxon>
        <taxon>Gnathifera</taxon>
        <taxon>Rotifera</taxon>
        <taxon>Eurotatoria</taxon>
        <taxon>Bdelloidea</taxon>
        <taxon>Philodinida</taxon>
        <taxon>Philodinidae</taxon>
        <taxon>Rotaria</taxon>
    </lineage>
</organism>
<evidence type="ECO:0000313" key="2">
    <source>
        <dbReference type="Proteomes" id="UP000663836"/>
    </source>
</evidence>
<name>A0A820ERS9_9BILA</name>
<dbReference type="Proteomes" id="UP000663836">
    <property type="component" value="Unassembled WGS sequence"/>
</dbReference>
<feature type="non-terminal residue" evidence="1">
    <location>
        <position position="1"/>
    </location>
</feature>
<sequence length="217" mass="25530">MKVKYGNSIGRPIKRTNNLIAPRRVSSVEFWNKIDLHDDPEDLHKNVQFMKNELVDQNFDWDQVKNPWKKTLVQRRTFIRDHTTKEVLQEYPGYRYALLIFDEVRYVCNVDIELNLKSMLPKLLDCIPDNSGFVNDLPAVRLIKLLSKYFSDSWQHILSSKEPLSPRPSIQITTDKFIIFLDYEIITETPSIDQALCVVISLYVLFELQFGSHNRII</sequence>
<dbReference type="AlphaFoldDB" id="A0A820ERS9"/>
<gene>
    <name evidence="1" type="ORF">JBS370_LOCUS38684</name>
</gene>
<protein>
    <submittedName>
        <fullName evidence="1">Uncharacterized protein</fullName>
    </submittedName>
</protein>
<dbReference type="EMBL" id="CAJOBD010022255">
    <property type="protein sequence ID" value="CAF4250221.1"/>
    <property type="molecule type" value="Genomic_DNA"/>
</dbReference>
<accession>A0A820ERS9</accession>
<evidence type="ECO:0000313" key="1">
    <source>
        <dbReference type="EMBL" id="CAF4250221.1"/>
    </source>
</evidence>
<comment type="caution">
    <text evidence="1">The sequence shown here is derived from an EMBL/GenBank/DDBJ whole genome shotgun (WGS) entry which is preliminary data.</text>
</comment>